<dbReference type="Gene3D" id="3.40.630.10">
    <property type="entry name" value="Zn peptidases"/>
    <property type="match status" value="1"/>
</dbReference>
<dbReference type="InterPro" id="IPR002933">
    <property type="entry name" value="Peptidase_M20"/>
</dbReference>
<dbReference type="EMBL" id="BAABAZ010000003">
    <property type="protein sequence ID" value="GAA4282672.1"/>
    <property type="molecule type" value="Genomic_DNA"/>
</dbReference>
<keyword evidence="2 3" id="KW-0378">Hydrolase</keyword>
<dbReference type="PANTHER" id="PTHR32494:SF5">
    <property type="entry name" value="ALLANTOATE AMIDOHYDROLASE"/>
    <property type="match status" value="1"/>
</dbReference>
<evidence type="ECO:0000313" key="4">
    <source>
        <dbReference type="Proteomes" id="UP001501586"/>
    </source>
</evidence>
<dbReference type="PANTHER" id="PTHR32494">
    <property type="entry name" value="ALLANTOATE DEIMINASE-RELATED"/>
    <property type="match status" value="1"/>
</dbReference>
<dbReference type="InterPro" id="IPR010158">
    <property type="entry name" value="Amidase_Cbmase"/>
</dbReference>
<gene>
    <name evidence="3" type="ORF">GCM10022261_02030</name>
</gene>
<dbReference type="Gene3D" id="3.30.70.360">
    <property type="match status" value="1"/>
</dbReference>
<dbReference type="SUPFAM" id="SSF53187">
    <property type="entry name" value="Zn-dependent exopeptidases"/>
    <property type="match status" value="1"/>
</dbReference>
<dbReference type="CDD" id="cd03884">
    <property type="entry name" value="M20_bAS"/>
    <property type="match status" value="1"/>
</dbReference>
<evidence type="ECO:0000313" key="3">
    <source>
        <dbReference type="EMBL" id="GAA4282672.1"/>
    </source>
</evidence>
<evidence type="ECO:0000256" key="1">
    <source>
        <dbReference type="ARBA" id="ARBA00006153"/>
    </source>
</evidence>
<dbReference type="GO" id="GO:0016787">
    <property type="term" value="F:hydrolase activity"/>
    <property type="evidence" value="ECO:0007669"/>
    <property type="project" value="UniProtKB-KW"/>
</dbReference>
<dbReference type="PROSITE" id="PS00758">
    <property type="entry name" value="ARGE_DAPE_CPG2_1"/>
    <property type="match status" value="1"/>
</dbReference>
<dbReference type="Pfam" id="PF01546">
    <property type="entry name" value="Peptidase_M20"/>
    <property type="match status" value="1"/>
</dbReference>
<dbReference type="RefSeq" id="WP_236865144.1">
    <property type="nucleotide sequence ID" value="NZ_BAABAZ010000003.1"/>
</dbReference>
<evidence type="ECO:0000256" key="2">
    <source>
        <dbReference type="ARBA" id="ARBA00022801"/>
    </source>
</evidence>
<organism evidence="3 4">
    <name type="scientific">Brevibacterium daeguense</name>
    <dbReference type="NCBI Taxonomy" id="909936"/>
    <lineage>
        <taxon>Bacteria</taxon>
        <taxon>Bacillati</taxon>
        <taxon>Actinomycetota</taxon>
        <taxon>Actinomycetes</taxon>
        <taxon>Micrococcales</taxon>
        <taxon>Brevibacteriaceae</taxon>
        <taxon>Brevibacterium</taxon>
    </lineage>
</organism>
<reference evidence="4" key="1">
    <citation type="journal article" date="2019" name="Int. J. Syst. Evol. Microbiol.">
        <title>The Global Catalogue of Microorganisms (GCM) 10K type strain sequencing project: providing services to taxonomists for standard genome sequencing and annotation.</title>
        <authorList>
            <consortium name="The Broad Institute Genomics Platform"/>
            <consortium name="The Broad Institute Genome Sequencing Center for Infectious Disease"/>
            <person name="Wu L."/>
            <person name="Ma J."/>
        </authorList>
    </citation>
    <scope>NUCLEOTIDE SEQUENCE [LARGE SCALE GENOMIC DNA]</scope>
    <source>
        <strain evidence="4">JCM 17458</strain>
    </source>
</reference>
<keyword evidence="4" id="KW-1185">Reference proteome</keyword>
<accession>A0ABP8EFD4</accession>
<dbReference type="NCBIfam" id="TIGR01879">
    <property type="entry name" value="hydantase"/>
    <property type="match status" value="1"/>
</dbReference>
<dbReference type="PIRSF" id="PIRSF001235">
    <property type="entry name" value="Amidase_carbamoylase"/>
    <property type="match status" value="1"/>
</dbReference>
<dbReference type="InterPro" id="IPR036264">
    <property type="entry name" value="Bact_exopeptidase_dim_dom"/>
</dbReference>
<dbReference type="Proteomes" id="UP001501586">
    <property type="component" value="Unassembled WGS sequence"/>
</dbReference>
<dbReference type="InterPro" id="IPR001261">
    <property type="entry name" value="ArgE/DapE_CS"/>
</dbReference>
<name>A0ABP8EFD4_9MICO</name>
<sequence length="417" mass="43980">MTTLTPASDRIRTDLEDLAALVDPDLPGWSRVALTEVDIAGRHHAKRLMDQAGLETTIDAAGNVLGRLTSPRSGGRTIMVGSHTDTVPGGGRFDGMVGVVAAIEVVRCLRESGTVLNHDLLVVDFFSEEPNRFGLSCVGSRALVGQITADTLALTDAEGGRFGDALAAAGIDAARITGARMDFSRVDAFIELHIEQGPYLEEHGSQIGLVERITGLSRFKALFRGQRDHGGTTPMNRRRDAGCAAAGTVLAVERIASQEESSRGTAGTLTFTPTAVNVVTEQAEMSGEFRSPQGEWLDYARSEILAAAGTEASSRGVDVDFEFLPTQQPVTMDSALMGLCAESVDGLGLSRTTLFSGAEHDAAIIATQVPAVMLFVPSQGGRSHCPEEWTDHAEVTAGVTALAHSIVAVDSAELPGR</sequence>
<proteinExistence type="inferred from homology"/>
<comment type="similarity">
    <text evidence="1">Belongs to the peptidase M20 family.</text>
</comment>
<dbReference type="SUPFAM" id="SSF55031">
    <property type="entry name" value="Bacterial exopeptidase dimerisation domain"/>
    <property type="match status" value="1"/>
</dbReference>
<comment type="caution">
    <text evidence="3">The sequence shown here is derived from an EMBL/GenBank/DDBJ whole genome shotgun (WGS) entry which is preliminary data.</text>
</comment>
<protein>
    <submittedName>
        <fullName evidence="3">Zn-dependent hydrolase</fullName>
    </submittedName>
</protein>